<evidence type="ECO:0000259" key="1">
    <source>
        <dbReference type="Pfam" id="PF01434"/>
    </source>
</evidence>
<proteinExistence type="predicted"/>
<dbReference type="GO" id="GO:0006508">
    <property type="term" value="P:proteolysis"/>
    <property type="evidence" value="ECO:0007669"/>
    <property type="project" value="InterPro"/>
</dbReference>
<dbReference type="EMBL" id="SNXS01000004">
    <property type="protein sequence ID" value="TDP64124.1"/>
    <property type="molecule type" value="Genomic_DNA"/>
</dbReference>
<dbReference type="AlphaFoldDB" id="A0A4V3CTB6"/>
<dbReference type="InterPro" id="IPR037219">
    <property type="entry name" value="Peptidase_M41-like"/>
</dbReference>
<sequence length="104" mass="11341">MLRRSELKARMALLLGGRAAELLVFGEPSTGAADDLARASDLARDLVLRFGMDEALGPVTYADKPVDMLLGEQHVHGQHWSSEGRMLGSAPRPDLKALKQSLCW</sequence>
<keyword evidence="3" id="KW-1185">Reference proteome</keyword>
<organism evidence="2 3">
    <name type="scientific">Roseateles toxinivorans</name>
    <dbReference type="NCBI Taxonomy" id="270368"/>
    <lineage>
        <taxon>Bacteria</taxon>
        <taxon>Pseudomonadati</taxon>
        <taxon>Pseudomonadota</taxon>
        <taxon>Betaproteobacteria</taxon>
        <taxon>Burkholderiales</taxon>
        <taxon>Sphaerotilaceae</taxon>
        <taxon>Roseateles</taxon>
    </lineage>
</organism>
<dbReference type="PANTHER" id="PTHR23076">
    <property type="entry name" value="METALLOPROTEASE M41 FTSH"/>
    <property type="match status" value="1"/>
</dbReference>
<dbReference type="InParanoid" id="A0A4V3CTB6"/>
<dbReference type="GO" id="GO:0004176">
    <property type="term" value="F:ATP-dependent peptidase activity"/>
    <property type="evidence" value="ECO:0007669"/>
    <property type="project" value="InterPro"/>
</dbReference>
<dbReference type="Pfam" id="PF01434">
    <property type="entry name" value="Peptidase_M41"/>
    <property type="match status" value="1"/>
</dbReference>
<comment type="caution">
    <text evidence="2">The sequence shown here is derived from an EMBL/GenBank/DDBJ whole genome shotgun (WGS) entry which is preliminary data.</text>
</comment>
<dbReference type="PANTHER" id="PTHR23076:SF97">
    <property type="entry name" value="ATP-DEPENDENT ZINC METALLOPROTEASE YME1L1"/>
    <property type="match status" value="1"/>
</dbReference>
<accession>A0A4V3CTB6</accession>
<dbReference type="Proteomes" id="UP000295361">
    <property type="component" value="Unassembled WGS sequence"/>
</dbReference>
<protein>
    <submittedName>
        <fullName evidence="2">Peptidase M41-like protein</fullName>
    </submittedName>
</protein>
<dbReference type="InterPro" id="IPR000642">
    <property type="entry name" value="Peptidase_M41"/>
</dbReference>
<name>A0A4V3CTB6_9BURK</name>
<dbReference type="SUPFAM" id="SSF140990">
    <property type="entry name" value="FtsH protease domain-like"/>
    <property type="match status" value="1"/>
</dbReference>
<gene>
    <name evidence="2" type="ORF">DES47_104413</name>
</gene>
<dbReference type="Gene3D" id="1.20.58.760">
    <property type="entry name" value="Peptidase M41"/>
    <property type="match status" value="1"/>
</dbReference>
<dbReference type="GO" id="GO:0005524">
    <property type="term" value="F:ATP binding"/>
    <property type="evidence" value="ECO:0007669"/>
    <property type="project" value="InterPro"/>
</dbReference>
<evidence type="ECO:0000313" key="3">
    <source>
        <dbReference type="Proteomes" id="UP000295361"/>
    </source>
</evidence>
<reference evidence="2 3" key="1">
    <citation type="submission" date="2019-03" db="EMBL/GenBank/DDBJ databases">
        <title>Genomic Encyclopedia of Type Strains, Phase IV (KMG-IV): sequencing the most valuable type-strain genomes for metagenomic binning, comparative biology and taxonomic classification.</title>
        <authorList>
            <person name="Goeker M."/>
        </authorList>
    </citation>
    <scope>NUCLEOTIDE SEQUENCE [LARGE SCALE GENOMIC DNA]</scope>
    <source>
        <strain evidence="2 3">DSM 16998</strain>
    </source>
</reference>
<feature type="domain" description="Peptidase M41" evidence="1">
    <location>
        <begin position="3"/>
        <end position="82"/>
    </location>
</feature>
<evidence type="ECO:0000313" key="2">
    <source>
        <dbReference type="EMBL" id="TDP64124.1"/>
    </source>
</evidence>
<dbReference type="GO" id="GO:0004222">
    <property type="term" value="F:metalloendopeptidase activity"/>
    <property type="evidence" value="ECO:0007669"/>
    <property type="project" value="InterPro"/>
</dbReference>